<evidence type="ECO:0000313" key="9">
    <source>
        <dbReference type="Proteomes" id="UP000792457"/>
    </source>
</evidence>
<dbReference type="Proteomes" id="UP000792457">
    <property type="component" value="Unassembled WGS sequence"/>
</dbReference>
<dbReference type="GO" id="GO:0046426">
    <property type="term" value="P:negative regulation of receptor signaling pathway via JAK-STAT"/>
    <property type="evidence" value="ECO:0007669"/>
    <property type="project" value="TreeGrafter"/>
</dbReference>
<comment type="caution">
    <text evidence="8">The sequence shown here is derived from an EMBL/GenBank/DDBJ whole genome shotgun (WGS) entry which is preliminary data.</text>
</comment>
<proteinExistence type="predicted"/>
<comment type="subcellular location">
    <subcellularLocation>
        <location evidence="1">Endomembrane system</location>
    </subcellularLocation>
</comment>
<dbReference type="PRINTS" id="PR00700">
    <property type="entry name" value="PRTYPHPHTASE"/>
</dbReference>
<reference evidence="8" key="1">
    <citation type="submission" date="2013-04" db="EMBL/GenBank/DDBJ databases">
        <authorList>
            <person name="Qu J."/>
            <person name="Murali S.C."/>
            <person name="Bandaranaike D."/>
            <person name="Bellair M."/>
            <person name="Blankenburg K."/>
            <person name="Chao H."/>
            <person name="Dinh H."/>
            <person name="Doddapaneni H."/>
            <person name="Downs B."/>
            <person name="Dugan-Rocha S."/>
            <person name="Elkadiri S."/>
            <person name="Gnanaolivu R.D."/>
            <person name="Hernandez B."/>
            <person name="Javaid M."/>
            <person name="Jayaseelan J.C."/>
            <person name="Lee S."/>
            <person name="Li M."/>
            <person name="Ming W."/>
            <person name="Munidasa M."/>
            <person name="Muniz J."/>
            <person name="Nguyen L."/>
            <person name="Ongeri F."/>
            <person name="Osuji N."/>
            <person name="Pu L.-L."/>
            <person name="Puazo M."/>
            <person name="Qu C."/>
            <person name="Quiroz J."/>
            <person name="Raj R."/>
            <person name="Weissenberger G."/>
            <person name="Xin Y."/>
            <person name="Zou X."/>
            <person name="Han Y."/>
            <person name="Richards S."/>
            <person name="Worley K."/>
            <person name="Muzny D."/>
            <person name="Gibbs R."/>
        </authorList>
    </citation>
    <scope>NUCLEOTIDE SEQUENCE</scope>
    <source>
        <strain evidence="8">Sampled in the wild</strain>
    </source>
</reference>
<evidence type="ECO:0000256" key="1">
    <source>
        <dbReference type="ARBA" id="ARBA00004308"/>
    </source>
</evidence>
<dbReference type="InterPro" id="IPR051985">
    <property type="entry name" value="NR_tyrosine_phosphatase"/>
</dbReference>
<organism evidence="8 9">
    <name type="scientific">Ladona fulva</name>
    <name type="common">Scarce chaser dragonfly</name>
    <name type="synonym">Libellula fulva</name>
    <dbReference type="NCBI Taxonomy" id="123851"/>
    <lineage>
        <taxon>Eukaryota</taxon>
        <taxon>Metazoa</taxon>
        <taxon>Ecdysozoa</taxon>
        <taxon>Arthropoda</taxon>
        <taxon>Hexapoda</taxon>
        <taxon>Insecta</taxon>
        <taxon>Pterygota</taxon>
        <taxon>Palaeoptera</taxon>
        <taxon>Odonata</taxon>
        <taxon>Epiprocta</taxon>
        <taxon>Anisoptera</taxon>
        <taxon>Libelluloidea</taxon>
        <taxon>Libellulidae</taxon>
        <taxon>Ladona</taxon>
    </lineage>
</organism>
<accession>A0A8K0P2X3</accession>
<dbReference type="PANTHER" id="PTHR46047:SF3">
    <property type="entry name" value="TYROSINE-PROTEIN PHOSPHATASE NON-RECEPTOR TYPE 61F"/>
    <property type="match status" value="1"/>
</dbReference>
<dbReference type="GO" id="GO:0070373">
    <property type="term" value="P:negative regulation of ERK1 and ERK2 cascade"/>
    <property type="evidence" value="ECO:0007669"/>
    <property type="project" value="TreeGrafter"/>
</dbReference>
<sequence length="171" mass="20034">MNKDKPISNVETEFKEIDAVAGWPLVFQRIRNACNNYDFTFSEAKKLENKNFNRYRDVSPYDHSRVILKKGSCDYINASLVKMEKAHRQYILTQGPLPQTVGHFWLMVWEQNSKAVLMLNRVIEKEQVKCHQYWPLGETGESDNVMVMNDVGLKIEYCSETHSSYYTTRIL</sequence>
<dbReference type="Pfam" id="PF00102">
    <property type="entry name" value="Y_phosphatase"/>
    <property type="match status" value="1"/>
</dbReference>
<dbReference type="GO" id="GO:0019901">
    <property type="term" value="F:protein kinase binding"/>
    <property type="evidence" value="ECO:0007669"/>
    <property type="project" value="TreeGrafter"/>
</dbReference>
<dbReference type="GO" id="GO:0005634">
    <property type="term" value="C:nucleus"/>
    <property type="evidence" value="ECO:0007669"/>
    <property type="project" value="TreeGrafter"/>
</dbReference>
<evidence type="ECO:0000313" key="8">
    <source>
        <dbReference type="EMBL" id="KAG8233840.1"/>
    </source>
</evidence>
<dbReference type="InterPro" id="IPR029021">
    <property type="entry name" value="Prot-tyrosine_phosphatase-like"/>
</dbReference>
<dbReference type="AlphaFoldDB" id="A0A8K0P2X3"/>
<evidence type="ECO:0000259" key="7">
    <source>
        <dbReference type="PROSITE" id="PS50055"/>
    </source>
</evidence>
<evidence type="ECO:0000256" key="4">
    <source>
        <dbReference type="ARBA" id="ARBA00022801"/>
    </source>
</evidence>
<keyword evidence="4" id="KW-0378">Hydrolase</keyword>
<dbReference type="OrthoDB" id="9450131at2759"/>
<feature type="non-terminal residue" evidence="8">
    <location>
        <position position="1"/>
    </location>
</feature>
<dbReference type="GO" id="GO:0004726">
    <property type="term" value="F:non-membrane spanning protein tyrosine phosphatase activity"/>
    <property type="evidence" value="ECO:0007669"/>
    <property type="project" value="TreeGrafter"/>
</dbReference>
<keyword evidence="6" id="KW-0472">Membrane</keyword>
<protein>
    <recommendedName>
        <fullName evidence="2">protein-tyrosine-phosphatase</fullName>
        <ecNumber evidence="2">3.1.3.48</ecNumber>
    </recommendedName>
</protein>
<dbReference type="InterPro" id="IPR000242">
    <property type="entry name" value="PTP_cat"/>
</dbReference>
<dbReference type="SMART" id="SM00194">
    <property type="entry name" value="PTPc"/>
    <property type="match status" value="1"/>
</dbReference>
<keyword evidence="3" id="KW-0597">Phosphoprotein</keyword>
<evidence type="ECO:0000256" key="6">
    <source>
        <dbReference type="ARBA" id="ARBA00023136"/>
    </source>
</evidence>
<keyword evidence="9" id="KW-1185">Reference proteome</keyword>
<dbReference type="Gene3D" id="3.90.190.10">
    <property type="entry name" value="Protein tyrosine phosphatase superfamily"/>
    <property type="match status" value="1"/>
</dbReference>
<dbReference type="EMBL" id="KZ308748">
    <property type="protein sequence ID" value="KAG8233840.1"/>
    <property type="molecule type" value="Genomic_DNA"/>
</dbReference>
<evidence type="ECO:0000256" key="2">
    <source>
        <dbReference type="ARBA" id="ARBA00013064"/>
    </source>
</evidence>
<dbReference type="GO" id="GO:0005737">
    <property type="term" value="C:cytoplasm"/>
    <property type="evidence" value="ECO:0007669"/>
    <property type="project" value="TreeGrafter"/>
</dbReference>
<name>A0A8K0P2X3_LADFU</name>
<reference evidence="8" key="2">
    <citation type="submission" date="2017-10" db="EMBL/GenBank/DDBJ databases">
        <title>Ladona fulva Genome sequencing and assembly.</title>
        <authorList>
            <person name="Murali S."/>
            <person name="Richards S."/>
            <person name="Bandaranaike D."/>
            <person name="Bellair M."/>
            <person name="Blankenburg K."/>
            <person name="Chao H."/>
            <person name="Dinh H."/>
            <person name="Doddapaneni H."/>
            <person name="Dugan-Rocha S."/>
            <person name="Elkadiri S."/>
            <person name="Gnanaolivu R."/>
            <person name="Hernandez B."/>
            <person name="Skinner E."/>
            <person name="Javaid M."/>
            <person name="Lee S."/>
            <person name="Li M."/>
            <person name="Ming W."/>
            <person name="Munidasa M."/>
            <person name="Muniz J."/>
            <person name="Nguyen L."/>
            <person name="Hughes D."/>
            <person name="Osuji N."/>
            <person name="Pu L.-L."/>
            <person name="Puazo M."/>
            <person name="Qu C."/>
            <person name="Quiroz J."/>
            <person name="Raj R."/>
            <person name="Weissenberger G."/>
            <person name="Xin Y."/>
            <person name="Zou X."/>
            <person name="Han Y."/>
            <person name="Worley K."/>
            <person name="Muzny D."/>
            <person name="Gibbs R."/>
        </authorList>
    </citation>
    <scope>NUCLEOTIDE SEQUENCE</scope>
    <source>
        <strain evidence="8">Sampled in the wild</strain>
    </source>
</reference>
<gene>
    <name evidence="8" type="ORF">J437_LFUL006863</name>
</gene>
<feature type="domain" description="Tyrosine-protein phosphatase" evidence="7">
    <location>
        <begin position="10"/>
        <end position="171"/>
    </location>
</feature>
<dbReference type="GO" id="GO:0012505">
    <property type="term" value="C:endomembrane system"/>
    <property type="evidence" value="ECO:0007669"/>
    <property type="project" value="UniProtKB-SubCell"/>
</dbReference>
<evidence type="ECO:0000256" key="3">
    <source>
        <dbReference type="ARBA" id="ARBA00022553"/>
    </source>
</evidence>
<keyword evidence="5" id="KW-0904">Protein phosphatase</keyword>
<evidence type="ECO:0000256" key="5">
    <source>
        <dbReference type="ARBA" id="ARBA00022912"/>
    </source>
</evidence>
<dbReference type="PROSITE" id="PS50055">
    <property type="entry name" value="TYR_PHOSPHATASE_PTP"/>
    <property type="match status" value="1"/>
</dbReference>
<dbReference type="SUPFAM" id="SSF52799">
    <property type="entry name" value="(Phosphotyrosine protein) phosphatases II"/>
    <property type="match status" value="1"/>
</dbReference>
<dbReference type="PANTHER" id="PTHR46047">
    <property type="entry name" value="TYROSINE-PROTEIN PHOSPHATASE NON-RECEPTOR TYPE 61F"/>
    <property type="match status" value="1"/>
</dbReference>
<dbReference type="EC" id="3.1.3.48" evidence="2"/>